<dbReference type="InParanoid" id="A0A067MQ98"/>
<feature type="region of interest" description="Disordered" evidence="1">
    <location>
        <begin position="297"/>
        <end position="350"/>
    </location>
</feature>
<protein>
    <recommendedName>
        <fullName evidence="4">Myb/SANT-like domain-containing protein</fullName>
    </recommendedName>
</protein>
<evidence type="ECO:0000313" key="2">
    <source>
        <dbReference type="EMBL" id="KDQ17749.1"/>
    </source>
</evidence>
<dbReference type="OrthoDB" id="3211402at2759"/>
<dbReference type="AlphaFoldDB" id="A0A067MQ98"/>
<organism evidence="2 3">
    <name type="scientific">Botryobasidium botryosum (strain FD-172 SS1)</name>
    <dbReference type="NCBI Taxonomy" id="930990"/>
    <lineage>
        <taxon>Eukaryota</taxon>
        <taxon>Fungi</taxon>
        <taxon>Dikarya</taxon>
        <taxon>Basidiomycota</taxon>
        <taxon>Agaricomycotina</taxon>
        <taxon>Agaricomycetes</taxon>
        <taxon>Cantharellales</taxon>
        <taxon>Botryobasidiaceae</taxon>
        <taxon>Botryobasidium</taxon>
    </lineage>
</organism>
<proteinExistence type="predicted"/>
<reference evidence="3" key="1">
    <citation type="journal article" date="2014" name="Proc. Natl. Acad. Sci. U.S.A.">
        <title>Extensive sampling of basidiomycete genomes demonstrates inadequacy of the white-rot/brown-rot paradigm for wood decay fungi.</title>
        <authorList>
            <person name="Riley R."/>
            <person name="Salamov A.A."/>
            <person name="Brown D.W."/>
            <person name="Nagy L.G."/>
            <person name="Floudas D."/>
            <person name="Held B.W."/>
            <person name="Levasseur A."/>
            <person name="Lombard V."/>
            <person name="Morin E."/>
            <person name="Otillar R."/>
            <person name="Lindquist E.A."/>
            <person name="Sun H."/>
            <person name="LaButti K.M."/>
            <person name="Schmutz J."/>
            <person name="Jabbour D."/>
            <person name="Luo H."/>
            <person name="Baker S.E."/>
            <person name="Pisabarro A.G."/>
            <person name="Walton J.D."/>
            <person name="Blanchette R.A."/>
            <person name="Henrissat B."/>
            <person name="Martin F."/>
            <person name="Cullen D."/>
            <person name="Hibbett D.S."/>
            <person name="Grigoriev I.V."/>
        </authorList>
    </citation>
    <scope>NUCLEOTIDE SEQUENCE [LARGE SCALE GENOMIC DNA]</scope>
    <source>
        <strain evidence="3">FD-172 SS1</strain>
    </source>
</reference>
<name>A0A067MQ98_BOTB1</name>
<gene>
    <name evidence="2" type="ORF">BOTBODRAFT_646914</name>
</gene>
<evidence type="ECO:0000313" key="3">
    <source>
        <dbReference type="Proteomes" id="UP000027195"/>
    </source>
</evidence>
<feature type="compositionally biased region" description="Polar residues" evidence="1">
    <location>
        <begin position="116"/>
        <end position="129"/>
    </location>
</feature>
<keyword evidence="3" id="KW-1185">Reference proteome</keyword>
<accession>A0A067MQ98</accession>
<dbReference type="EMBL" id="KL198023">
    <property type="protein sequence ID" value="KDQ17749.1"/>
    <property type="molecule type" value="Genomic_DNA"/>
</dbReference>
<sequence length="350" mass="39132">MTTQPKPTSIPMQLLWSANNSEKVYLFLGELEKPEHYKLFFGKKDKNEASLPYNTSGVSKTGAFKTLAQAVWPEYYAINPTILGARMKNKFDSLTSKYKEKAQLLRQTGGGIDPAEQSTQGTENDSPNSYYIPAAGPQDDTPQEAKNLWDKIIQEFEFFPRLHNLMCARPNVIPICLSTGVGPKGKETVFIQPRNPDLAGNGTSPEKLSSDAPASSPSKPGRAPKESTFLGVNPIGGKREKRRFEELLTSSLDAARLQQSLAQARTQDIEERKLLFEQYKEGLITKEEHNELVAEINHAAKQRAGDPLSHDKAQKSKSSKRSKVTEKEDDKEEDLDDEDEEFLEDWPASD</sequence>
<feature type="compositionally biased region" description="Acidic residues" evidence="1">
    <location>
        <begin position="329"/>
        <end position="344"/>
    </location>
</feature>
<dbReference type="HOGENOM" id="CLU_801837_0_0_1"/>
<feature type="region of interest" description="Disordered" evidence="1">
    <location>
        <begin position="108"/>
        <end position="143"/>
    </location>
</feature>
<feature type="region of interest" description="Disordered" evidence="1">
    <location>
        <begin position="187"/>
        <end position="235"/>
    </location>
</feature>
<evidence type="ECO:0008006" key="4">
    <source>
        <dbReference type="Google" id="ProtNLM"/>
    </source>
</evidence>
<evidence type="ECO:0000256" key="1">
    <source>
        <dbReference type="SAM" id="MobiDB-lite"/>
    </source>
</evidence>
<dbReference type="Proteomes" id="UP000027195">
    <property type="component" value="Unassembled WGS sequence"/>
</dbReference>